<dbReference type="OrthoDB" id="565904at2759"/>
<evidence type="ECO:0000256" key="1">
    <source>
        <dbReference type="ARBA" id="ARBA00023157"/>
    </source>
</evidence>
<dbReference type="InterPro" id="IPR003057">
    <property type="entry name" value="Invtbrt_color"/>
</dbReference>
<name>A0A9P0NYP8_ACAOB</name>
<dbReference type="InterPro" id="IPR000566">
    <property type="entry name" value="Lipocln_cytosolic_FA-bd_dom"/>
</dbReference>
<evidence type="ECO:0000256" key="2">
    <source>
        <dbReference type="SAM" id="MobiDB-lite"/>
    </source>
</evidence>
<dbReference type="EMBL" id="CAKOFQ010006701">
    <property type="protein sequence ID" value="CAH1962381.1"/>
    <property type="molecule type" value="Genomic_DNA"/>
</dbReference>
<comment type="caution">
    <text evidence="5">The sequence shown here is derived from an EMBL/GenBank/DDBJ whole genome shotgun (WGS) entry which is preliminary data.</text>
</comment>
<dbReference type="PANTHER" id="PTHR10612">
    <property type="entry name" value="APOLIPOPROTEIN D"/>
    <property type="match status" value="1"/>
</dbReference>
<evidence type="ECO:0000256" key="3">
    <source>
        <dbReference type="SAM" id="SignalP"/>
    </source>
</evidence>
<feature type="signal peptide" evidence="3">
    <location>
        <begin position="1"/>
        <end position="20"/>
    </location>
</feature>
<evidence type="ECO:0000313" key="5">
    <source>
        <dbReference type="EMBL" id="CAH1962381.1"/>
    </source>
</evidence>
<keyword evidence="1" id="KW-1015">Disulfide bond</keyword>
<dbReference type="AlphaFoldDB" id="A0A9P0NYP8"/>
<keyword evidence="3" id="KW-0732">Signal</keyword>
<dbReference type="SUPFAM" id="SSF50814">
    <property type="entry name" value="Lipocalins"/>
    <property type="match status" value="1"/>
</dbReference>
<keyword evidence="6" id="KW-1185">Reference proteome</keyword>
<dbReference type="Pfam" id="PF08212">
    <property type="entry name" value="Lipocalin_2"/>
    <property type="match status" value="1"/>
</dbReference>
<protein>
    <recommendedName>
        <fullName evidence="4">Lipocalin/cytosolic fatty-acid binding domain-containing protein</fullName>
    </recommendedName>
</protein>
<dbReference type="PANTHER" id="PTHR10612:SF34">
    <property type="entry name" value="APOLIPOPROTEIN D"/>
    <property type="match status" value="1"/>
</dbReference>
<evidence type="ECO:0000259" key="4">
    <source>
        <dbReference type="Pfam" id="PF08212"/>
    </source>
</evidence>
<dbReference type="GO" id="GO:0000302">
    <property type="term" value="P:response to reactive oxygen species"/>
    <property type="evidence" value="ECO:0007669"/>
    <property type="project" value="TreeGrafter"/>
</dbReference>
<organism evidence="5 6">
    <name type="scientific">Acanthoscelides obtectus</name>
    <name type="common">Bean weevil</name>
    <name type="synonym">Bruchus obtectus</name>
    <dbReference type="NCBI Taxonomy" id="200917"/>
    <lineage>
        <taxon>Eukaryota</taxon>
        <taxon>Metazoa</taxon>
        <taxon>Ecdysozoa</taxon>
        <taxon>Arthropoda</taxon>
        <taxon>Hexapoda</taxon>
        <taxon>Insecta</taxon>
        <taxon>Pterygota</taxon>
        <taxon>Neoptera</taxon>
        <taxon>Endopterygota</taxon>
        <taxon>Coleoptera</taxon>
        <taxon>Polyphaga</taxon>
        <taxon>Cucujiformia</taxon>
        <taxon>Chrysomeloidea</taxon>
        <taxon>Chrysomelidae</taxon>
        <taxon>Bruchinae</taxon>
        <taxon>Bruchini</taxon>
        <taxon>Acanthoscelides</taxon>
    </lineage>
</organism>
<proteinExistence type="predicted"/>
<sequence>MSRAFLMVLSCATLLGSGKGQIPSLGWCPDYLPMADFDMDRFVGKWYEAERYFQFSEVAARCVVTDYAKGPSGRIYVSNEVTNRLTGVKRVIEGQVDMAGRSDEGKLKVKYSTSPVATESTLTILDTDYDNYAVIWSCSGLGPIHAQSVWVMTRERIPSGPVMQRAYGILDKFRISRSFFVKTDQEGCALAASDINAANGITSVSTIAEAYGIQQRDHHVKEGMEKSADTLPSQENTESKDEQSTTEPPSESQTDGKQSGSDKSQPQEVAEVILQNASTERVREQDTTQDTTQKA</sequence>
<dbReference type="FunFam" id="2.40.128.20:FF:000026">
    <property type="entry name" value="Apolipoprotein D-like Protein"/>
    <property type="match status" value="1"/>
</dbReference>
<feature type="chain" id="PRO_5040304071" description="Lipocalin/cytosolic fatty-acid binding domain-containing protein" evidence="3">
    <location>
        <begin position="21"/>
        <end position="295"/>
    </location>
</feature>
<dbReference type="GO" id="GO:0005737">
    <property type="term" value="C:cytoplasm"/>
    <property type="evidence" value="ECO:0007669"/>
    <property type="project" value="TreeGrafter"/>
</dbReference>
<dbReference type="Gene3D" id="2.40.128.20">
    <property type="match status" value="1"/>
</dbReference>
<dbReference type="PRINTS" id="PR01273">
    <property type="entry name" value="INVTBRTCOLOR"/>
</dbReference>
<feature type="domain" description="Lipocalin/cytosolic fatty-acid binding" evidence="4">
    <location>
        <begin position="38"/>
        <end position="155"/>
    </location>
</feature>
<dbReference type="Proteomes" id="UP001152888">
    <property type="component" value="Unassembled WGS sequence"/>
</dbReference>
<feature type="region of interest" description="Disordered" evidence="2">
    <location>
        <begin position="224"/>
        <end position="295"/>
    </location>
</feature>
<feature type="compositionally biased region" description="Polar residues" evidence="2">
    <location>
        <begin position="245"/>
        <end position="267"/>
    </location>
</feature>
<dbReference type="GO" id="GO:0031409">
    <property type="term" value="F:pigment binding"/>
    <property type="evidence" value="ECO:0007669"/>
    <property type="project" value="InterPro"/>
</dbReference>
<dbReference type="InterPro" id="IPR012674">
    <property type="entry name" value="Calycin"/>
</dbReference>
<gene>
    <name evidence="5" type="ORF">ACAOBT_LOCUS4652</name>
</gene>
<reference evidence="5" key="1">
    <citation type="submission" date="2022-03" db="EMBL/GenBank/DDBJ databases">
        <authorList>
            <person name="Sayadi A."/>
        </authorList>
    </citation>
    <scope>NUCLEOTIDE SEQUENCE</scope>
</reference>
<accession>A0A9P0NYP8</accession>
<evidence type="ECO:0000313" key="6">
    <source>
        <dbReference type="Proteomes" id="UP001152888"/>
    </source>
</evidence>
<dbReference type="GO" id="GO:0006629">
    <property type="term" value="P:lipid metabolic process"/>
    <property type="evidence" value="ECO:0007669"/>
    <property type="project" value="TreeGrafter"/>
</dbReference>